<keyword evidence="4" id="KW-1185">Reference proteome</keyword>
<dbReference type="Pfam" id="PF03583">
    <property type="entry name" value="LIP"/>
    <property type="match status" value="1"/>
</dbReference>
<keyword evidence="2" id="KW-0732">Signal</keyword>
<dbReference type="EMBL" id="JBBJBU010000005">
    <property type="protein sequence ID" value="KAK7205332.1"/>
    <property type="molecule type" value="Genomic_DNA"/>
</dbReference>
<dbReference type="InterPro" id="IPR005152">
    <property type="entry name" value="Lipase_secreted"/>
</dbReference>
<dbReference type="Proteomes" id="UP001498771">
    <property type="component" value="Unassembled WGS sequence"/>
</dbReference>
<comment type="caution">
    <text evidence="3">The sequence shown here is derived from an EMBL/GenBank/DDBJ whole genome shotgun (WGS) entry which is preliminary data.</text>
</comment>
<proteinExistence type="inferred from homology"/>
<evidence type="ECO:0000313" key="4">
    <source>
        <dbReference type="Proteomes" id="UP001498771"/>
    </source>
</evidence>
<protein>
    <submittedName>
        <fullName evidence="3">Secretory lipase family protein</fullName>
    </submittedName>
</protein>
<dbReference type="PANTHER" id="PTHR34853:SF5">
    <property type="entry name" value="LIP-DOMAIN-CONTAINING PROTEIN-RELATED"/>
    <property type="match status" value="1"/>
</dbReference>
<organism evidence="3 4">
    <name type="scientific">Myxozyma melibiosi</name>
    <dbReference type="NCBI Taxonomy" id="54550"/>
    <lineage>
        <taxon>Eukaryota</taxon>
        <taxon>Fungi</taxon>
        <taxon>Dikarya</taxon>
        <taxon>Ascomycota</taxon>
        <taxon>Saccharomycotina</taxon>
        <taxon>Lipomycetes</taxon>
        <taxon>Lipomycetales</taxon>
        <taxon>Lipomycetaceae</taxon>
        <taxon>Myxozyma</taxon>
    </lineage>
</organism>
<keyword evidence="1" id="KW-0378">Hydrolase</keyword>
<dbReference type="RefSeq" id="XP_064768365.1">
    <property type="nucleotide sequence ID" value="XM_064909721.1"/>
</dbReference>
<dbReference type="PANTHER" id="PTHR34853">
    <property type="match status" value="1"/>
</dbReference>
<reference evidence="3 4" key="1">
    <citation type="submission" date="2024-03" db="EMBL/GenBank/DDBJ databases">
        <title>Genome-scale model development and genomic sequencing of the oleaginous clade Lipomyces.</title>
        <authorList>
            <consortium name="Lawrence Berkeley National Laboratory"/>
            <person name="Czajka J.J."/>
            <person name="Han Y."/>
            <person name="Kim J."/>
            <person name="Mondo S.J."/>
            <person name="Hofstad B.A."/>
            <person name="Robles A."/>
            <person name="Haridas S."/>
            <person name="Riley R."/>
            <person name="LaButti K."/>
            <person name="Pangilinan J."/>
            <person name="Andreopoulos W."/>
            <person name="Lipzen A."/>
            <person name="Yan J."/>
            <person name="Wang M."/>
            <person name="Ng V."/>
            <person name="Grigoriev I.V."/>
            <person name="Spatafora J.W."/>
            <person name="Magnuson J.K."/>
            <person name="Baker S.E."/>
            <person name="Pomraning K.R."/>
        </authorList>
    </citation>
    <scope>NUCLEOTIDE SEQUENCE [LARGE SCALE GENOMIC DNA]</scope>
    <source>
        <strain evidence="3 4">Phaff 52-87</strain>
    </source>
</reference>
<dbReference type="Gene3D" id="1.10.260.130">
    <property type="match status" value="1"/>
</dbReference>
<dbReference type="SUPFAM" id="SSF53474">
    <property type="entry name" value="alpha/beta-Hydrolases"/>
    <property type="match status" value="1"/>
</dbReference>
<evidence type="ECO:0000256" key="1">
    <source>
        <dbReference type="ARBA" id="ARBA00022801"/>
    </source>
</evidence>
<dbReference type="PIRSF" id="PIRSF029171">
    <property type="entry name" value="Esterase_LipA"/>
    <property type="match status" value="1"/>
</dbReference>
<name>A0ABR1F679_9ASCO</name>
<evidence type="ECO:0000256" key="2">
    <source>
        <dbReference type="PIRNR" id="PIRNR029171"/>
    </source>
</evidence>
<accession>A0ABR1F679</accession>
<comment type="similarity">
    <text evidence="2">Belongs to the AB hydrolase superfamily. Lipase family.</text>
</comment>
<dbReference type="GeneID" id="90035233"/>
<evidence type="ECO:0000313" key="3">
    <source>
        <dbReference type="EMBL" id="KAK7205332.1"/>
    </source>
</evidence>
<feature type="chain" id="PRO_5045016087" evidence="2">
    <location>
        <begin position="20"/>
        <end position="457"/>
    </location>
</feature>
<gene>
    <name evidence="3" type="ORF">BZA70DRAFT_153253</name>
</gene>
<sequence>MKFTSLSLLTLMLLATVSALPAASPKDLARRNIPLKPSEDSFYSNPAGFESAAPGTILKNRDLPSTIATLGLIPANIKYTQQILYRTTNALGDPAAGVATILIPYNADYTKLLSYQIAEDAASINCSPSYALQFASDSGGFAGTIVTQLEWLIIQGTLEQGWPVVLPDHLGLNGTFLANYASGKHVLDAVRATLASQSFSGIDPDAKVALWGYSGGSLASAAAAELRDTYAPELDNIVATVLGGPVPDIENAVKVLNKGIFAGLIPNGVLGLANAYPAFAPIIQEHLLPSKKAEFNTAYDTCLGASALRFILHDLFAYFDDFDALLAMEEIQTVLTANDLGHAIPTIPIYMYKSILDEIDGIGYTDKLYKTYCNGGAKVKYVRDLISEHGTLAAFGAPKALTFLAKAFRGETVVTKCTKTNTLSSLLDISTATIVPDFLKDTILDLLYKPVGPFLIG</sequence>
<feature type="signal peptide" evidence="2">
    <location>
        <begin position="1"/>
        <end position="19"/>
    </location>
</feature>
<dbReference type="InterPro" id="IPR029058">
    <property type="entry name" value="AB_hydrolase_fold"/>
</dbReference>
<dbReference type="Gene3D" id="3.40.50.1820">
    <property type="entry name" value="alpha/beta hydrolase"/>
    <property type="match status" value="1"/>
</dbReference>